<protein>
    <submittedName>
        <fullName evidence="2">DUF2087 domain-containing protein</fullName>
    </submittedName>
</protein>
<dbReference type="EMBL" id="CP118101">
    <property type="protein sequence ID" value="WDH85120.1"/>
    <property type="molecule type" value="Genomic_DNA"/>
</dbReference>
<name>A0AAX3N5J6_9BACL</name>
<evidence type="ECO:0000313" key="3">
    <source>
        <dbReference type="EMBL" id="WDI04868.1"/>
    </source>
</evidence>
<sequence length="25" mass="3151">MPWEQDYVSVRRYTIENGFMDRKDD</sequence>
<accession>A0AAX3N5J6</accession>
<evidence type="ECO:0000313" key="5">
    <source>
        <dbReference type="Proteomes" id="UP001221519"/>
    </source>
</evidence>
<dbReference type="Proteomes" id="UP001221519">
    <property type="component" value="Chromosome"/>
</dbReference>
<evidence type="ECO:0000259" key="1">
    <source>
        <dbReference type="Pfam" id="PF09860"/>
    </source>
</evidence>
<feature type="domain" description="DUF2087" evidence="1">
    <location>
        <begin position="2"/>
        <end position="25"/>
    </location>
</feature>
<dbReference type="AlphaFoldDB" id="A0AAX3N5J6"/>
<proteinExistence type="predicted"/>
<dbReference type="InterPro" id="IPR018656">
    <property type="entry name" value="DUF2087"/>
</dbReference>
<keyword evidence="5" id="KW-1185">Reference proteome</keyword>
<dbReference type="RefSeq" id="WP_152557734.1">
    <property type="nucleotide sequence ID" value="NZ_CP118101.1"/>
</dbReference>
<dbReference type="Pfam" id="PF09860">
    <property type="entry name" value="DUF2087"/>
    <property type="match status" value="1"/>
</dbReference>
<dbReference type="Proteomes" id="UP001220962">
    <property type="component" value="Chromosome"/>
</dbReference>
<evidence type="ECO:0000313" key="4">
    <source>
        <dbReference type="Proteomes" id="UP001220962"/>
    </source>
</evidence>
<gene>
    <name evidence="2" type="ORF">PUW23_13405</name>
    <name evidence="3" type="ORF">PUW25_13075</name>
</gene>
<evidence type="ECO:0000313" key="2">
    <source>
        <dbReference type="EMBL" id="WDH85120.1"/>
    </source>
</evidence>
<dbReference type="EMBL" id="CP118108">
    <property type="protein sequence ID" value="WDI04868.1"/>
    <property type="molecule type" value="Genomic_DNA"/>
</dbReference>
<reference evidence="2 5" key="1">
    <citation type="submission" date="2023-02" db="EMBL/GenBank/DDBJ databases">
        <title>Pathogen: clinical or host-associated sample.</title>
        <authorList>
            <person name="Hergert J."/>
            <person name="Casey R."/>
            <person name="Wagner J."/>
            <person name="Young E.L."/>
            <person name="Oakeson K.F."/>
        </authorList>
    </citation>
    <scope>NUCLEOTIDE SEQUENCE</scope>
    <source>
        <strain evidence="3 5">2022CK-00829</strain>
        <strain evidence="2">2022CK-00830</strain>
    </source>
</reference>
<organism evidence="2 4">
    <name type="scientific">Paenibacillus urinalis</name>
    <dbReference type="NCBI Taxonomy" id="521520"/>
    <lineage>
        <taxon>Bacteria</taxon>
        <taxon>Bacillati</taxon>
        <taxon>Bacillota</taxon>
        <taxon>Bacilli</taxon>
        <taxon>Bacillales</taxon>
        <taxon>Paenibacillaceae</taxon>
        <taxon>Paenibacillus</taxon>
    </lineage>
</organism>